<dbReference type="OrthoDB" id="333653at2"/>
<evidence type="ECO:0000313" key="2">
    <source>
        <dbReference type="EMBL" id="PJZ73339.1"/>
    </source>
</evidence>
<dbReference type="Proteomes" id="UP000231990">
    <property type="component" value="Unassembled WGS sequence"/>
</dbReference>
<dbReference type="EMBL" id="NPDY01000005">
    <property type="protein sequence ID" value="PJZ70150.1"/>
    <property type="molecule type" value="Genomic_DNA"/>
</dbReference>
<reference evidence="3 4" key="1">
    <citation type="submission" date="2017-07" db="EMBL/GenBank/DDBJ databases">
        <title>Leptospira spp. isolated from tropical soils.</title>
        <authorList>
            <person name="Thibeaux R."/>
            <person name="Iraola G."/>
            <person name="Ferres I."/>
            <person name="Bierque E."/>
            <person name="Girault D."/>
            <person name="Soupe-Gilbert M.-E."/>
            <person name="Picardeau M."/>
            <person name="Goarant C."/>
        </authorList>
    </citation>
    <scope>NUCLEOTIDE SEQUENCE [LARGE SCALE GENOMIC DNA]</scope>
    <source>
        <strain evidence="2 4">FH1-B-B1</strain>
        <strain evidence="1 3">FH1-B-C1</strain>
    </source>
</reference>
<dbReference type="RefSeq" id="WP_100713487.1">
    <property type="nucleotide sequence ID" value="NZ_NPDY01000005.1"/>
</dbReference>
<accession>A0A2M9ZMY1</accession>
<dbReference type="EMBL" id="NPDZ01000005">
    <property type="protein sequence ID" value="PJZ73339.1"/>
    <property type="molecule type" value="Genomic_DNA"/>
</dbReference>
<evidence type="ECO:0000313" key="3">
    <source>
        <dbReference type="Proteomes" id="UP000231962"/>
    </source>
</evidence>
<proteinExistence type="predicted"/>
<protein>
    <submittedName>
        <fullName evidence="2">Uncharacterized protein</fullName>
    </submittedName>
</protein>
<evidence type="ECO:0000313" key="4">
    <source>
        <dbReference type="Proteomes" id="UP000231990"/>
    </source>
</evidence>
<comment type="caution">
    <text evidence="2">The sequence shown here is derived from an EMBL/GenBank/DDBJ whole genome shotgun (WGS) entry which is preliminary data.</text>
</comment>
<keyword evidence="3" id="KW-1185">Reference proteome</keyword>
<organism evidence="2 4">
    <name type="scientific">Leptospira perolatii</name>
    <dbReference type="NCBI Taxonomy" id="2023191"/>
    <lineage>
        <taxon>Bacteria</taxon>
        <taxon>Pseudomonadati</taxon>
        <taxon>Spirochaetota</taxon>
        <taxon>Spirochaetia</taxon>
        <taxon>Leptospirales</taxon>
        <taxon>Leptospiraceae</taxon>
        <taxon>Leptospira</taxon>
    </lineage>
</organism>
<dbReference type="AlphaFoldDB" id="A0A2M9ZMY1"/>
<evidence type="ECO:0000313" key="1">
    <source>
        <dbReference type="EMBL" id="PJZ70150.1"/>
    </source>
</evidence>
<dbReference type="Proteomes" id="UP000231962">
    <property type="component" value="Unassembled WGS sequence"/>
</dbReference>
<gene>
    <name evidence="1" type="ORF">CH360_08000</name>
    <name evidence="2" type="ORF">CH373_10255</name>
</gene>
<sequence length="135" mass="15923">MSDHVYNYFYQFDEFENYLKSKKFIGKGIEAIANPERPFDSSQSVSVILSWNRNAGLHLLLKSPKSEVSITRKTLIEDEWERKEDLFRFLPDQNSEIIFQALDRQRIHLVWKFQTGIAFSGILEAKKGSFHFLNF</sequence>
<name>A0A2M9ZMY1_9LEPT</name>